<accession>A0A118K0A0</accession>
<proteinExistence type="inferred from homology"/>
<dbReference type="Proteomes" id="UP000243975">
    <property type="component" value="Unassembled WGS sequence"/>
</dbReference>
<dbReference type="Gene3D" id="3.40.30.10">
    <property type="entry name" value="Glutaredoxin"/>
    <property type="match status" value="1"/>
</dbReference>
<dbReference type="GO" id="GO:0005788">
    <property type="term" value="C:endoplasmic reticulum lumen"/>
    <property type="evidence" value="ECO:0007669"/>
    <property type="project" value="UniProtKB-SubCell"/>
</dbReference>
<evidence type="ECO:0000313" key="10">
    <source>
        <dbReference type="Proteomes" id="UP000243975"/>
    </source>
</evidence>
<evidence type="ECO:0000256" key="4">
    <source>
        <dbReference type="ARBA" id="ARBA00012723"/>
    </source>
</evidence>
<dbReference type="AlphaFoldDB" id="A0A118K0A0"/>
<protein>
    <recommendedName>
        <fullName evidence="4">protein disulfide-isomerase</fullName>
        <ecNumber evidence="4">5.3.4.1</ecNumber>
    </recommendedName>
</protein>
<name>A0A118K0A0_CYNCS</name>
<dbReference type="GO" id="GO:0003756">
    <property type="term" value="F:protein disulfide isomerase activity"/>
    <property type="evidence" value="ECO:0007669"/>
    <property type="project" value="UniProtKB-EC"/>
</dbReference>
<comment type="caution">
    <text evidence="9">The sequence shown here is derived from an EMBL/GenBank/DDBJ whole genome shotgun (WGS) entry which is preliminary data.</text>
</comment>
<dbReference type="GO" id="GO:0006457">
    <property type="term" value="P:protein folding"/>
    <property type="evidence" value="ECO:0007669"/>
    <property type="project" value="TreeGrafter"/>
</dbReference>
<reference evidence="9 10" key="1">
    <citation type="journal article" date="2016" name="Sci. Rep.">
        <title>The genome sequence of the outbreeding globe artichoke constructed de novo incorporating a phase-aware low-pass sequencing strategy of F1 progeny.</title>
        <authorList>
            <person name="Scaglione D."/>
            <person name="Reyes-Chin-Wo S."/>
            <person name="Acquadro A."/>
            <person name="Froenicke L."/>
            <person name="Portis E."/>
            <person name="Beitel C."/>
            <person name="Tirone M."/>
            <person name="Mauro R."/>
            <person name="Lo Monaco A."/>
            <person name="Mauromicale G."/>
            <person name="Faccioli P."/>
            <person name="Cattivelli L."/>
            <person name="Rieseberg L."/>
            <person name="Michelmore R."/>
            <person name="Lanteri S."/>
        </authorList>
    </citation>
    <scope>NUCLEOTIDE SEQUENCE [LARGE SCALE GENOMIC DNA]</scope>
    <source>
        <strain evidence="9">2C</strain>
    </source>
</reference>
<dbReference type="PANTHER" id="PTHR18929">
    <property type="entry name" value="PROTEIN DISULFIDE ISOMERASE"/>
    <property type="match status" value="1"/>
</dbReference>
<dbReference type="PANTHER" id="PTHR18929:SF132">
    <property type="entry name" value="PROTEIN DISULFIDE-ISOMERASE A3"/>
    <property type="match status" value="1"/>
</dbReference>
<evidence type="ECO:0000256" key="3">
    <source>
        <dbReference type="ARBA" id="ARBA00006347"/>
    </source>
</evidence>
<evidence type="ECO:0000259" key="8">
    <source>
        <dbReference type="Pfam" id="PF00085"/>
    </source>
</evidence>
<keyword evidence="6" id="KW-0413">Isomerase</keyword>
<dbReference type="STRING" id="59895.A0A118K0A0"/>
<keyword evidence="10" id="KW-1185">Reference proteome</keyword>
<dbReference type="SUPFAM" id="SSF52833">
    <property type="entry name" value="Thioredoxin-like"/>
    <property type="match status" value="1"/>
</dbReference>
<dbReference type="EMBL" id="LEKV01003149">
    <property type="protein sequence ID" value="KVI00992.1"/>
    <property type="molecule type" value="Genomic_DNA"/>
</dbReference>
<evidence type="ECO:0000256" key="6">
    <source>
        <dbReference type="ARBA" id="ARBA00023235"/>
    </source>
</evidence>
<evidence type="ECO:0000313" key="9">
    <source>
        <dbReference type="EMBL" id="KVI00992.1"/>
    </source>
</evidence>
<dbReference type="OMA" id="ELSATWC"/>
<dbReference type="Pfam" id="PF00085">
    <property type="entry name" value="Thioredoxin"/>
    <property type="match status" value="1"/>
</dbReference>
<keyword evidence="7" id="KW-0676">Redox-active center</keyword>
<feature type="domain" description="Thioredoxin" evidence="8">
    <location>
        <begin position="58"/>
        <end position="130"/>
    </location>
</feature>
<dbReference type="EC" id="5.3.4.1" evidence="4"/>
<comment type="catalytic activity">
    <reaction evidence="1">
        <text>Catalyzes the rearrangement of -S-S- bonds in proteins.</text>
        <dbReference type="EC" id="5.3.4.1"/>
    </reaction>
</comment>
<sequence>MVINNDKHHKYVKPNIEPDHLELWMKEYKPIPEANNQPVKVVVADNFHDIVFKSGKNDCKELAPILDEVAFSFSNDDDVVIAKMDATANDIVHEGIDIKAYPTLYFKSASRNLFPYDGNRTKEKIIDFIKTNKDQETQYDYSRKEEL</sequence>
<evidence type="ECO:0000256" key="7">
    <source>
        <dbReference type="ARBA" id="ARBA00023284"/>
    </source>
</evidence>
<evidence type="ECO:0000256" key="2">
    <source>
        <dbReference type="ARBA" id="ARBA00004319"/>
    </source>
</evidence>
<dbReference type="GO" id="GO:0034976">
    <property type="term" value="P:response to endoplasmic reticulum stress"/>
    <property type="evidence" value="ECO:0007669"/>
    <property type="project" value="TreeGrafter"/>
</dbReference>
<evidence type="ECO:0000256" key="1">
    <source>
        <dbReference type="ARBA" id="ARBA00001182"/>
    </source>
</evidence>
<dbReference type="InterPro" id="IPR013766">
    <property type="entry name" value="Thioredoxin_domain"/>
</dbReference>
<organism evidence="9 10">
    <name type="scientific">Cynara cardunculus var. scolymus</name>
    <name type="common">Globe artichoke</name>
    <name type="synonym">Cynara scolymus</name>
    <dbReference type="NCBI Taxonomy" id="59895"/>
    <lineage>
        <taxon>Eukaryota</taxon>
        <taxon>Viridiplantae</taxon>
        <taxon>Streptophyta</taxon>
        <taxon>Embryophyta</taxon>
        <taxon>Tracheophyta</taxon>
        <taxon>Spermatophyta</taxon>
        <taxon>Magnoliopsida</taxon>
        <taxon>eudicotyledons</taxon>
        <taxon>Gunneridae</taxon>
        <taxon>Pentapetalae</taxon>
        <taxon>asterids</taxon>
        <taxon>campanulids</taxon>
        <taxon>Asterales</taxon>
        <taxon>Asteraceae</taxon>
        <taxon>Carduoideae</taxon>
        <taxon>Cardueae</taxon>
        <taxon>Carduinae</taxon>
        <taxon>Cynara</taxon>
    </lineage>
</organism>
<evidence type="ECO:0000256" key="5">
    <source>
        <dbReference type="ARBA" id="ARBA00022824"/>
    </source>
</evidence>
<dbReference type="Gramene" id="KVI00992">
    <property type="protein sequence ID" value="KVI00992"/>
    <property type="gene ID" value="Ccrd_020746"/>
</dbReference>
<comment type="similarity">
    <text evidence="3">Belongs to the protein disulfide isomerase family.</text>
</comment>
<dbReference type="InterPro" id="IPR036249">
    <property type="entry name" value="Thioredoxin-like_sf"/>
</dbReference>
<keyword evidence="5" id="KW-0256">Endoplasmic reticulum</keyword>
<gene>
    <name evidence="9" type="ORF">Ccrd_020746</name>
</gene>
<comment type="subcellular location">
    <subcellularLocation>
        <location evidence="2">Endoplasmic reticulum lumen</location>
    </subcellularLocation>
</comment>